<evidence type="ECO:0000259" key="9">
    <source>
        <dbReference type="PROSITE" id="PS50109"/>
    </source>
</evidence>
<evidence type="ECO:0000256" key="5">
    <source>
        <dbReference type="ARBA" id="ARBA00022840"/>
    </source>
</evidence>
<dbReference type="Pfam" id="PF05384">
    <property type="entry name" value="DegS"/>
    <property type="match status" value="1"/>
</dbReference>
<keyword evidence="7" id="KW-0963">Cytoplasm</keyword>
<dbReference type="EMBL" id="VIGD01000005">
    <property type="protein sequence ID" value="TQE91429.1"/>
    <property type="molecule type" value="Genomic_DNA"/>
</dbReference>
<evidence type="ECO:0000256" key="3">
    <source>
        <dbReference type="ARBA" id="ARBA00022741"/>
    </source>
</evidence>
<dbReference type="Pfam" id="PF02518">
    <property type="entry name" value="HATPase_c"/>
    <property type="match status" value="1"/>
</dbReference>
<evidence type="ECO:0000313" key="10">
    <source>
        <dbReference type="EMBL" id="TQE91429.1"/>
    </source>
</evidence>
<dbReference type="RefSeq" id="WP_141601744.1">
    <property type="nucleotide sequence ID" value="NZ_JARMSB010000005.1"/>
</dbReference>
<dbReference type="GO" id="GO:0000155">
    <property type="term" value="F:phosphorelay sensor kinase activity"/>
    <property type="evidence" value="ECO:0007669"/>
    <property type="project" value="UniProtKB-UniRule"/>
</dbReference>
<keyword evidence="11" id="KW-1185">Reference proteome</keyword>
<keyword evidence="5 7" id="KW-0067">ATP-binding</keyword>
<dbReference type="Gene3D" id="1.20.5.1930">
    <property type="match status" value="1"/>
</dbReference>
<evidence type="ECO:0000313" key="11">
    <source>
        <dbReference type="Proteomes" id="UP000315753"/>
    </source>
</evidence>
<comment type="subcellular location">
    <subcellularLocation>
        <location evidence="7">Cytoplasm</location>
    </subcellularLocation>
</comment>
<feature type="domain" description="Histidine kinase" evidence="9">
    <location>
        <begin position="186"/>
        <end position="383"/>
    </location>
</feature>
<evidence type="ECO:0000256" key="7">
    <source>
        <dbReference type="PIRNR" id="PIRNR003169"/>
    </source>
</evidence>
<dbReference type="PROSITE" id="PS50109">
    <property type="entry name" value="HIS_KIN"/>
    <property type="match status" value="1"/>
</dbReference>
<dbReference type="PANTHER" id="PTHR24421:SF55">
    <property type="entry name" value="SENSOR HISTIDINE KINASE YDFH"/>
    <property type="match status" value="1"/>
</dbReference>
<dbReference type="GO" id="GO:0005524">
    <property type="term" value="F:ATP binding"/>
    <property type="evidence" value="ECO:0007669"/>
    <property type="project" value="UniProtKB-UniRule"/>
</dbReference>
<dbReference type="GO" id="GO:0046983">
    <property type="term" value="F:protein dimerization activity"/>
    <property type="evidence" value="ECO:0007669"/>
    <property type="project" value="InterPro"/>
</dbReference>
<dbReference type="EC" id="2.7.13.3" evidence="7"/>
<evidence type="ECO:0000256" key="2">
    <source>
        <dbReference type="ARBA" id="ARBA00022679"/>
    </source>
</evidence>
<keyword evidence="7" id="KW-0378">Hydrolase</keyword>
<evidence type="ECO:0000256" key="8">
    <source>
        <dbReference type="SAM" id="Coils"/>
    </source>
</evidence>
<keyword evidence="6 7" id="KW-0902">Two-component regulatory system</keyword>
<comment type="function">
    <text evidence="7">Member of the two-component regulatory system DegS/DegU, which plays an important role in the transition growth phase.</text>
</comment>
<dbReference type="InterPro" id="IPR050482">
    <property type="entry name" value="Sensor_HK_TwoCompSys"/>
</dbReference>
<dbReference type="Pfam" id="PF07730">
    <property type="entry name" value="HisKA_3"/>
    <property type="match status" value="1"/>
</dbReference>
<keyword evidence="3 7" id="KW-0547">Nucleotide-binding</keyword>
<keyword evidence="2 7" id="KW-0808">Transferase</keyword>
<keyword evidence="4 7" id="KW-0418">Kinase</keyword>
<dbReference type="InterPro" id="IPR016381">
    <property type="entry name" value="Sig_transdc_His_kinase_DegS"/>
</dbReference>
<dbReference type="SUPFAM" id="SSF57997">
    <property type="entry name" value="Tropomyosin"/>
    <property type="match status" value="1"/>
</dbReference>
<dbReference type="Proteomes" id="UP000315753">
    <property type="component" value="Unassembled WGS sequence"/>
</dbReference>
<name>A0A540V3W4_9BACL</name>
<evidence type="ECO:0000256" key="1">
    <source>
        <dbReference type="ARBA" id="ARBA00000085"/>
    </source>
</evidence>
<dbReference type="InterPro" id="IPR036890">
    <property type="entry name" value="HATPase_C_sf"/>
</dbReference>
<keyword evidence="7" id="KW-0904">Protein phosphatase</keyword>
<dbReference type="AlphaFoldDB" id="A0A540V3W4"/>
<feature type="coiled-coil region" evidence="8">
    <location>
        <begin position="100"/>
        <end position="134"/>
    </location>
</feature>
<dbReference type="PIRSF" id="PIRSF003169">
    <property type="entry name" value="STHK_DegS"/>
    <property type="match status" value="1"/>
</dbReference>
<dbReference type="EC" id="3.1.3.-" evidence="7"/>
<dbReference type="SMART" id="SM00387">
    <property type="entry name" value="HATPase_c"/>
    <property type="match status" value="1"/>
</dbReference>
<dbReference type="CDD" id="cd16917">
    <property type="entry name" value="HATPase_UhpB-NarQ-NarX-like"/>
    <property type="match status" value="1"/>
</dbReference>
<dbReference type="InterPro" id="IPR003594">
    <property type="entry name" value="HATPase_dom"/>
</dbReference>
<evidence type="ECO:0000256" key="4">
    <source>
        <dbReference type="ARBA" id="ARBA00022777"/>
    </source>
</evidence>
<comment type="caution">
    <text evidence="10">The sequence shown here is derived from an EMBL/GenBank/DDBJ whole genome shotgun (WGS) entry which is preliminary data.</text>
</comment>
<dbReference type="InterPro" id="IPR008595">
    <property type="entry name" value="DegS"/>
</dbReference>
<accession>A0A540V3W4</accession>
<protein>
    <recommendedName>
        <fullName evidence="7">Signal transduction histidine-protein kinase/phosphatase DegS</fullName>
        <ecNumber evidence="7">2.7.13.3</ecNumber>
        <ecNumber evidence="7">3.1.3.-</ecNumber>
    </recommendedName>
</protein>
<dbReference type="GO" id="GO:0016020">
    <property type="term" value="C:membrane"/>
    <property type="evidence" value="ECO:0007669"/>
    <property type="project" value="InterPro"/>
</dbReference>
<dbReference type="SUPFAM" id="SSF55874">
    <property type="entry name" value="ATPase domain of HSP90 chaperone/DNA topoisomerase II/histidine kinase"/>
    <property type="match status" value="1"/>
</dbReference>
<evidence type="ECO:0000256" key="6">
    <source>
        <dbReference type="ARBA" id="ARBA00023012"/>
    </source>
</evidence>
<keyword evidence="8" id="KW-0175">Coiled coil</keyword>
<dbReference type="InterPro" id="IPR005467">
    <property type="entry name" value="His_kinase_dom"/>
</dbReference>
<sequence length="390" mass="45292">MHLDEKSKIDIQSIDFIFNRMIENITNSKNDIFAISEQSRRSFEEMKIELEMIKQKLKVVIQNSDTLARQTRLAKQRLVEVSRNFDRYSEQQIKEVYEIAQDLQIRLSLSEAEERSLREKRDDLERRLKVLYDTIQRADHIVNQVNVVLNYLTSDLKSVGAALEEAKLKHEFGINIIAAQEEERKKLSRDIHDGPAQMMANVLMRTDLIERIYREKGVEEAMREISALKAAVREALSEVRRIIYDLRPMALDDLGIVPTLKKYLCTIMDYNKGIDIHFQSYNSEIRLPSNYEVAIFRLVQECVNNSVKHGKPKDIWVKLEWNPNSLNVIVKDNGNGFDPGKKRDQSFGIIGMKERVEILKGSMEIKSKVGCGTIVMFKIPYPDQQLKSDK</sequence>
<comment type="catalytic activity">
    <reaction evidence="1 7">
        <text>ATP + protein L-histidine = ADP + protein N-phospho-L-histidine.</text>
        <dbReference type="EC" id="2.7.13.3"/>
    </reaction>
</comment>
<dbReference type="GO" id="GO:0004721">
    <property type="term" value="F:phosphoprotein phosphatase activity"/>
    <property type="evidence" value="ECO:0007669"/>
    <property type="project" value="UniProtKB-UniRule"/>
</dbReference>
<dbReference type="OrthoDB" id="9781904at2"/>
<dbReference type="InterPro" id="IPR011712">
    <property type="entry name" value="Sig_transdc_His_kin_sub3_dim/P"/>
</dbReference>
<reference evidence="10 11" key="1">
    <citation type="submission" date="2019-06" db="EMBL/GenBank/DDBJ databases">
        <title>Genome sequence of Ureibacillus terrenus.</title>
        <authorList>
            <person name="Maclea K.S."/>
            <person name="Simoes M."/>
        </authorList>
    </citation>
    <scope>NUCLEOTIDE SEQUENCE [LARGE SCALE GENOMIC DNA]</scope>
    <source>
        <strain evidence="10 11">ATCC BAA-384</strain>
    </source>
</reference>
<gene>
    <name evidence="10" type="ORF">FKZ59_05485</name>
</gene>
<dbReference type="Gene3D" id="3.30.565.10">
    <property type="entry name" value="Histidine kinase-like ATPase, C-terminal domain"/>
    <property type="match status" value="1"/>
</dbReference>
<dbReference type="GO" id="GO:0005737">
    <property type="term" value="C:cytoplasm"/>
    <property type="evidence" value="ECO:0007669"/>
    <property type="project" value="UniProtKB-SubCell"/>
</dbReference>
<organism evidence="10 11">
    <name type="scientific">Ureibacillus terrenus</name>
    <dbReference type="NCBI Taxonomy" id="118246"/>
    <lineage>
        <taxon>Bacteria</taxon>
        <taxon>Bacillati</taxon>
        <taxon>Bacillota</taxon>
        <taxon>Bacilli</taxon>
        <taxon>Bacillales</taxon>
        <taxon>Caryophanaceae</taxon>
        <taxon>Ureibacillus</taxon>
    </lineage>
</organism>
<proteinExistence type="predicted"/>
<dbReference type="PANTHER" id="PTHR24421">
    <property type="entry name" value="NITRATE/NITRITE SENSOR PROTEIN NARX-RELATED"/>
    <property type="match status" value="1"/>
</dbReference>